<dbReference type="Proteomes" id="UP000008281">
    <property type="component" value="Unassembled WGS sequence"/>
</dbReference>
<organism evidence="2">
    <name type="scientific">Caenorhabditis remanei</name>
    <name type="common">Caenorhabditis vulgaris</name>
    <dbReference type="NCBI Taxonomy" id="31234"/>
    <lineage>
        <taxon>Eukaryota</taxon>
        <taxon>Metazoa</taxon>
        <taxon>Ecdysozoa</taxon>
        <taxon>Nematoda</taxon>
        <taxon>Chromadorea</taxon>
        <taxon>Rhabditida</taxon>
        <taxon>Rhabditina</taxon>
        <taxon>Rhabditomorpha</taxon>
        <taxon>Rhabditoidea</taxon>
        <taxon>Rhabditidae</taxon>
        <taxon>Peloderinae</taxon>
        <taxon>Caenorhabditis</taxon>
    </lineage>
</organism>
<dbReference type="OMA" id="FFDASHY"/>
<keyword evidence="2" id="KW-1185">Reference proteome</keyword>
<proteinExistence type="predicted"/>
<sequence>MQKEIFDMDNKKISNIQYASISAPPITQFVDGNHQNFPNPSQQEQFFANTPGHQNHIFHNQVTARPTPPPSAGPPPFSLKEELTNCVSGNSLNLYEAGDAIHKAYSMQMQYVSRDISEFVKKHCKTVTNLKNPDFFDASHYANQQALMHGYGLMARFSHEACLQQPLPTVQPQTSVENQDFNRLTGAAFNVKKDYFYPNAAPFSGKQIDLAILPNIEGKTHVRLKHFLFKLLSVSCTRQSDIQRAWLLPGEKVHNFLHLTPFPEELYNDLKEIFLVYFELDPPELEIKQFRAEFADLKFLSHYTDIEMKKKIFKQRSSARYSYVFGTFHKQIKAALRELKDSVYTAGPTPGSGNFQFRKVIISHIKIFYKTFFFQRGGSKLAMSGPAQKKKSTTPVDLNETVHEEDDLFNEGNDD</sequence>
<dbReference type="HOGENOM" id="CLU_662653_0_0_1"/>
<reference evidence="1" key="1">
    <citation type="submission" date="2007-07" db="EMBL/GenBank/DDBJ databases">
        <title>PCAP assembly of the Caenorhabditis remanei genome.</title>
        <authorList>
            <consortium name="The Caenorhabditis remanei Sequencing Consortium"/>
            <person name="Wilson R.K."/>
        </authorList>
    </citation>
    <scope>NUCLEOTIDE SEQUENCE [LARGE SCALE GENOMIC DNA]</scope>
    <source>
        <strain evidence="1">PB4641</strain>
    </source>
</reference>
<accession>E3N223</accession>
<dbReference type="OrthoDB" id="5875391at2759"/>
<evidence type="ECO:0000313" key="1">
    <source>
        <dbReference type="EMBL" id="EFO84017.1"/>
    </source>
</evidence>
<protein>
    <submittedName>
        <fullName evidence="1">Uncharacterized protein</fullName>
    </submittedName>
</protein>
<gene>
    <name evidence="1" type="ORF">CRE_17440</name>
</gene>
<evidence type="ECO:0000313" key="2">
    <source>
        <dbReference type="Proteomes" id="UP000008281"/>
    </source>
</evidence>
<dbReference type="AlphaFoldDB" id="E3N223"/>
<dbReference type="EMBL" id="DS268511">
    <property type="protein sequence ID" value="EFO84017.1"/>
    <property type="molecule type" value="Genomic_DNA"/>
</dbReference>
<name>E3N223_CAERE</name>
<dbReference type="InParanoid" id="E3N223"/>